<dbReference type="GO" id="GO:0006139">
    <property type="term" value="P:nucleobase-containing compound metabolic process"/>
    <property type="evidence" value="ECO:0007669"/>
    <property type="project" value="InterPro"/>
</dbReference>
<dbReference type="SMART" id="SM00732">
    <property type="entry name" value="YqgFc"/>
    <property type="match status" value="1"/>
</dbReference>
<dbReference type="InterPro" id="IPR023319">
    <property type="entry name" value="Tex-like_HTH_dom_sf"/>
</dbReference>
<keyword evidence="1" id="KW-0175">Coiled coil</keyword>
<dbReference type="InterPro" id="IPR006641">
    <property type="entry name" value="YqgF/RNaseH-like_dom"/>
</dbReference>
<dbReference type="GO" id="GO:0003735">
    <property type="term" value="F:structural constituent of ribosome"/>
    <property type="evidence" value="ECO:0007669"/>
    <property type="project" value="TreeGrafter"/>
</dbReference>
<dbReference type="Proteomes" id="UP000245014">
    <property type="component" value="Unassembled WGS sequence"/>
</dbReference>
<dbReference type="PANTHER" id="PTHR10724:SF10">
    <property type="entry name" value="S1 RNA-BINDING DOMAIN-CONTAINING PROTEIN 1"/>
    <property type="match status" value="1"/>
</dbReference>
<dbReference type="Gene3D" id="1.10.10.650">
    <property type="entry name" value="RuvA domain 2-like"/>
    <property type="match status" value="1"/>
</dbReference>
<feature type="domain" description="S1 motif" evidence="2">
    <location>
        <begin position="643"/>
        <end position="713"/>
    </location>
</feature>
<dbReference type="GO" id="GO:0005737">
    <property type="term" value="C:cytoplasm"/>
    <property type="evidence" value="ECO:0007669"/>
    <property type="project" value="UniProtKB-ARBA"/>
</dbReference>
<dbReference type="InterPro" id="IPR023323">
    <property type="entry name" value="Tex-like_dom_sf"/>
</dbReference>
<dbReference type="AlphaFoldDB" id="A0A2U2C2U4"/>
<dbReference type="FunFam" id="1.10.10.650:FF:000001">
    <property type="entry name" value="S1 RNA-binding domain 1"/>
    <property type="match status" value="1"/>
</dbReference>
<dbReference type="GO" id="GO:0006412">
    <property type="term" value="P:translation"/>
    <property type="evidence" value="ECO:0007669"/>
    <property type="project" value="TreeGrafter"/>
</dbReference>
<dbReference type="Gene3D" id="1.10.3500.10">
    <property type="entry name" value="Tex N-terminal region-like"/>
    <property type="match status" value="1"/>
</dbReference>
<dbReference type="SUPFAM" id="SSF50249">
    <property type="entry name" value="Nucleic acid-binding proteins"/>
    <property type="match status" value="1"/>
</dbReference>
<accession>A0A2U2C2U4</accession>
<evidence type="ECO:0000256" key="1">
    <source>
        <dbReference type="SAM" id="Coils"/>
    </source>
</evidence>
<dbReference type="InterPro" id="IPR012340">
    <property type="entry name" value="NA-bd_OB-fold"/>
</dbReference>
<dbReference type="InterPro" id="IPR037027">
    <property type="entry name" value="YqgF/RNaseH-like_dom_sf"/>
</dbReference>
<evidence type="ECO:0000259" key="2">
    <source>
        <dbReference type="PROSITE" id="PS50126"/>
    </source>
</evidence>
<dbReference type="SUPFAM" id="SSF158832">
    <property type="entry name" value="Tex N-terminal region-like"/>
    <property type="match status" value="1"/>
</dbReference>
<dbReference type="Gene3D" id="2.40.50.140">
    <property type="entry name" value="Nucleic acid-binding proteins"/>
    <property type="match status" value="1"/>
</dbReference>
<dbReference type="InterPro" id="IPR012337">
    <property type="entry name" value="RNaseH-like_sf"/>
</dbReference>
<dbReference type="Pfam" id="PF00575">
    <property type="entry name" value="S1"/>
    <property type="match status" value="1"/>
</dbReference>
<dbReference type="FunFam" id="3.30.420.140:FF:000001">
    <property type="entry name" value="RNA-binding transcriptional accessory protein"/>
    <property type="match status" value="1"/>
</dbReference>
<evidence type="ECO:0000313" key="4">
    <source>
        <dbReference type="Proteomes" id="UP000245014"/>
    </source>
</evidence>
<dbReference type="Pfam" id="PF12836">
    <property type="entry name" value="HHH_3"/>
    <property type="match status" value="1"/>
</dbReference>
<dbReference type="InterPro" id="IPR003029">
    <property type="entry name" value="S1_domain"/>
</dbReference>
<reference evidence="3 4" key="1">
    <citation type="submission" date="2018-05" db="EMBL/GenBank/DDBJ databases">
        <title>Antimicrobial susceptibility testing and genomic analysis of Arcobacter skirrowii strains and one Arcobacter butzleri isolated from German poultry farms.</title>
        <authorList>
            <person name="Haenel I."/>
            <person name="Hotzel H."/>
            <person name="Tomaso H."/>
            <person name="Busch A."/>
        </authorList>
    </citation>
    <scope>NUCLEOTIDE SEQUENCE [LARGE SCALE GENOMIC DNA]</scope>
    <source>
        <strain evidence="4">v</strain>
    </source>
</reference>
<dbReference type="InterPro" id="IPR032639">
    <property type="entry name" value="Tex_YqgF"/>
</dbReference>
<name>A0A2U2C2U4_9BACT</name>
<comment type="caution">
    <text evidence="3">The sequence shown here is derived from an EMBL/GenBank/DDBJ whole genome shotgun (WGS) entry which is preliminary data.</text>
</comment>
<evidence type="ECO:0000313" key="3">
    <source>
        <dbReference type="EMBL" id="PWE23347.1"/>
    </source>
</evidence>
<dbReference type="GO" id="GO:0003729">
    <property type="term" value="F:mRNA binding"/>
    <property type="evidence" value="ECO:0007669"/>
    <property type="project" value="UniProtKB-ARBA"/>
</dbReference>
<feature type="coiled-coil region" evidence="1">
    <location>
        <begin position="77"/>
        <end position="104"/>
    </location>
</feature>
<dbReference type="STRING" id="28200.GCA_001572935_00755"/>
<dbReference type="InterPro" id="IPR055179">
    <property type="entry name" value="Tex-like_central_region"/>
</dbReference>
<dbReference type="Gene3D" id="3.30.420.140">
    <property type="entry name" value="YqgF/RNase H-like domain"/>
    <property type="match status" value="1"/>
</dbReference>
<dbReference type="SUPFAM" id="SSF53098">
    <property type="entry name" value="Ribonuclease H-like"/>
    <property type="match status" value="1"/>
</dbReference>
<dbReference type="InterPro" id="IPR041692">
    <property type="entry name" value="HHH_9"/>
</dbReference>
<dbReference type="InterPro" id="IPR044146">
    <property type="entry name" value="S1_Tex"/>
</dbReference>
<dbReference type="PROSITE" id="PS50126">
    <property type="entry name" value="S1"/>
    <property type="match status" value="1"/>
</dbReference>
<proteinExistence type="predicted"/>
<dbReference type="Pfam" id="PF22706">
    <property type="entry name" value="Tex_central_region"/>
    <property type="match status" value="1"/>
</dbReference>
<dbReference type="FunFam" id="2.40.50.140:FF:000051">
    <property type="entry name" value="RNA-binding transcriptional accessory protein"/>
    <property type="match status" value="1"/>
</dbReference>
<dbReference type="InterPro" id="IPR010994">
    <property type="entry name" value="RuvA_2-like"/>
</dbReference>
<dbReference type="Pfam" id="PF16921">
    <property type="entry name" value="Tex_YqgF"/>
    <property type="match status" value="1"/>
</dbReference>
<dbReference type="Pfam" id="PF17674">
    <property type="entry name" value="HHH_9"/>
    <property type="match status" value="1"/>
</dbReference>
<dbReference type="EMBL" id="QEYI01000001">
    <property type="protein sequence ID" value="PWE23347.1"/>
    <property type="molecule type" value="Genomic_DNA"/>
</dbReference>
<organism evidence="3 4">
    <name type="scientific">Aliarcobacter skirrowii</name>
    <dbReference type="NCBI Taxonomy" id="28200"/>
    <lineage>
        <taxon>Bacteria</taxon>
        <taxon>Pseudomonadati</taxon>
        <taxon>Campylobacterota</taxon>
        <taxon>Epsilonproteobacteria</taxon>
        <taxon>Campylobacterales</taxon>
        <taxon>Arcobacteraceae</taxon>
        <taxon>Aliarcobacter</taxon>
    </lineage>
</organism>
<dbReference type="InterPro" id="IPR050437">
    <property type="entry name" value="Ribos_protein_bS1-like"/>
</dbReference>
<dbReference type="SMART" id="SM00316">
    <property type="entry name" value="S1"/>
    <property type="match status" value="1"/>
</dbReference>
<dbReference type="SUPFAM" id="SSF47781">
    <property type="entry name" value="RuvA domain 2-like"/>
    <property type="match status" value="2"/>
</dbReference>
<dbReference type="CDD" id="cd05685">
    <property type="entry name" value="S1_Tex"/>
    <property type="match status" value="1"/>
</dbReference>
<sequence>MIATLLALREVLTKINLIDILEKKTLLSKNIIENIIKLLDEGCTIPFIARYRKEFTNSATDEQLRDFEEIFEYSKKLLNKKEDIKNLLKERNFLNENIEKSLDEATSLQALEDIYSPFKDKKSSRTSNAIENGLEPLANIIQSMRYSKLECEQKAKQFLNKNIKTTQDAISDAKDIIAQRYADDFRSKDIVRNLINNWGILEVTATKEFDKDGLYASFANSGEKIKYIKPHRVLAILRAVNEKQLNIKVEIDENYILENIKKYKIKSDAQDSKELVFDAYKDGLKRLLLPTLKREAITNLKEKASKEAIELFGKNLKELLLTAPLLNQVILGVDPGYKSGCKLAVINEDGQFLDSSVIYPTKPKEDLINSSKIVLDLVNKYKITSIAIGNGTASKETATFIYKLIKENRLDVNYAVVSEIGASVYSASKIASLEYPNLDVTIKGAISIAQRLRDPMAALVKIDPKSLGIGQYQHDVNQKELEKKLENITIDLVNKVGVDLNSASYKLLSFVSGISEKLALNIIEHREKIKKFSSKKELLNVKGIGAKVYEQCVGFLRIKDGLSILDNTSIHPEDYEIALKLQKNYDINNIKEFEDIAKSLNISTIKLKDIVKELLNPGLDVRFEFNSVKFSNDILDINDLKEGFILSGVVRNITDFGAFVDIGIKNDALLHISQISEKRISHPSDVLSINQNLENLKVIAVDLEKQRVSLSLK</sequence>
<dbReference type="Pfam" id="PF09371">
    <property type="entry name" value="Tex_N"/>
    <property type="match status" value="1"/>
</dbReference>
<dbReference type="PANTHER" id="PTHR10724">
    <property type="entry name" value="30S RIBOSOMAL PROTEIN S1"/>
    <property type="match status" value="1"/>
</dbReference>
<gene>
    <name evidence="3" type="ORF">DF188_01335</name>
</gene>
<protein>
    <submittedName>
        <fullName evidence="3">RNA-binding protein</fullName>
    </submittedName>
</protein>
<dbReference type="InterPro" id="IPR018974">
    <property type="entry name" value="Tex-like_N"/>
</dbReference>
<dbReference type="Gene3D" id="1.10.150.310">
    <property type="entry name" value="Tex RuvX-like domain-like"/>
    <property type="match status" value="1"/>
</dbReference>